<organism evidence="1 2">
    <name type="scientific">Microbacterium lacus</name>
    <dbReference type="NCBI Taxonomy" id="415217"/>
    <lineage>
        <taxon>Bacteria</taxon>
        <taxon>Bacillati</taxon>
        <taxon>Actinomycetota</taxon>
        <taxon>Actinomycetes</taxon>
        <taxon>Micrococcales</taxon>
        <taxon>Microbacteriaceae</taxon>
        <taxon>Microbacterium</taxon>
    </lineage>
</organism>
<sequence>MNDTLTPVRSPGTERRFDFATTADGVHLTPVDRFELRIGLWLLLRSARRQEGARDRDAHARRMRNDRARSDLHHAALRVHALDSIRA</sequence>
<protein>
    <submittedName>
        <fullName evidence="1">Uncharacterized protein</fullName>
    </submittedName>
</protein>
<gene>
    <name evidence="1" type="ORF">GCM10009807_19510</name>
</gene>
<evidence type="ECO:0000313" key="1">
    <source>
        <dbReference type="EMBL" id="GAA1675609.1"/>
    </source>
</evidence>
<name>A0ABN2GRM7_9MICO</name>
<evidence type="ECO:0000313" key="2">
    <source>
        <dbReference type="Proteomes" id="UP001500596"/>
    </source>
</evidence>
<reference evidence="1 2" key="1">
    <citation type="journal article" date="2019" name="Int. J. Syst. Evol. Microbiol.">
        <title>The Global Catalogue of Microorganisms (GCM) 10K type strain sequencing project: providing services to taxonomists for standard genome sequencing and annotation.</title>
        <authorList>
            <consortium name="The Broad Institute Genomics Platform"/>
            <consortium name="The Broad Institute Genome Sequencing Center for Infectious Disease"/>
            <person name="Wu L."/>
            <person name="Ma J."/>
        </authorList>
    </citation>
    <scope>NUCLEOTIDE SEQUENCE [LARGE SCALE GENOMIC DNA]</scope>
    <source>
        <strain evidence="1 2">JCM 15575</strain>
    </source>
</reference>
<dbReference type="RefSeq" id="WP_344054014.1">
    <property type="nucleotide sequence ID" value="NZ_BAAAPK010000001.1"/>
</dbReference>
<dbReference type="EMBL" id="BAAAPK010000001">
    <property type="protein sequence ID" value="GAA1675609.1"/>
    <property type="molecule type" value="Genomic_DNA"/>
</dbReference>
<comment type="caution">
    <text evidence="1">The sequence shown here is derived from an EMBL/GenBank/DDBJ whole genome shotgun (WGS) entry which is preliminary data.</text>
</comment>
<accession>A0ABN2GRM7</accession>
<dbReference type="Proteomes" id="UP001500596">
    <property type="component" value="Unassembled WGS sequence"/>
</dbReference>
<keyword evidence="2" id="KW-1185">Reference proteome</keyword>
<proteinExistence type="predicted"/>